<evidence type="ECO:0000313" key="1">
    <source>
        <dbReference type="EMBL" id="CUH60556.1"/>
    </source>
</evidence>
<gene>
    <name evidence="1" type="ORF">THS5294_01851</name>
</gene>
<dbReference type="Proteomes" id="UP000051298">
    <property type="component" value="Unassembled WGS sequence"/>
</dbReference>
<dbReference type="EMBL" id="CYRX01000026">
    <property type="protein sequence ID" value="CUH60556.1"/>
    <property type="molecule type" value="Genomic_DNA"/>
</dbReference>
<dbReference type="RefSeq" id="WP_158508590.1">
    <property type="nucleotide sequence ID" value="NZ_CP107618.1"/>
</dbReference>
<protein>
    <submittedName>
        <fullName evidence="1">Uncharacterized protein</fullName>
    </submittedName>
</protein>
<proteinExistence type="predicted"/>
<organism evidence="1 2">
    <name type="scientific">Thalassobacter stenotrophicus</name>
    <dbReference type="NCBI Taxonomy" id="266809"/>
    <lineage>
        <taxon>Bacteria</taxon>
        <taxon>Pseudomonadati</taxon>
        <taxon>Pseudomonadota</taxon>
        <taxon>Alphaproteobacteria</taxon>
        <taxon>Rhodobacterales</taxon>
        <taxon>Roseobacteraceae</taxon>
        <taxon>Thalassobacter</taxon>
    </lineage>
</organism>
<name>A0A0P1EZY4_9RHOB</name>
<accession>A0A0P1EZY4</accession>
<reference evidence="1 2" key="1">
    <citation type="submission" date="2015-09" db="EMBL/GenBank/DDBJ databases">
        <authorList>
            <consortium name="Swine Surveillance"/>
        </authorList>
    </citation>
    <scope>NUCLEOTIDE SEQUENCE [LARGE SCALE GENOMIC DNA]</scope>
    <source>
        <strain evidence="1 2">CECT 5294</strain>
    </source>
</reference>
<evidence type="ECO:0000313" key="2">
    <source>
        <dbReference type="Proteomes" id="UP000051298"/>
    </source>
</evidence>
<dbReference type="AlphaFoldDB" id="A0A0P1EZY4"/>
<sequence>MFDLQELSQWDEAERAATPIAETVAEDRSIRTLQRMIARDDQVQCPFGFTKEVHDGQA</sequence>